<protein>
    <submittedName>
        <fullName evidence="1">Uncharacterized protein</fullName>
    </submittedName>
</protein>
<reference evidence="1 2" key="1">
    <citation type="submission" date="2016-05" db="EMBL/GenBank/DDBJ databases">
        <title>Single-cell genome of chain-forming Candidatus Thiomargarita nelsonii and comparison to other large sulfur-oxidizing bacteria.</title>
        <authorList>
            <person name="Winkel M."/>
            <person name="Salman V."/>
            <person name="Woyke T."/>
            <person name="Schulz-Vogt H."/>
            <person name="Richter M."/>
            <person name="Flood B."/>
            <person name="Bailey J."/>
            <person name="Amann R."/>
            <person name="Mussmann M."/>
        </authorList>
    </citation>
    <scope>NUCLEOTIDE SEQUENCE [LARGE SCALE GENOMIC DNA]</scope>
    <source>
        <strain evidence="1 2">THI036</strain>
    </source>
</reference>
<dbReference type="InterPro" id="IPR008969">
    <property type="entry name" value="CarboxyPept-like_regulatory"/>
</dbReference>
<organism evidence="1 2">
    <name type="scientific">Candidatus Thiomargarita nelsonii</name>
    <dbReference type="NCBI Taxonomy" id="1003181"/>
    <lineage>
        <taxon>Bacteria</taxon>
        <taxon>Pseudomonadati</taxon>
        <taxon>Pseudomonadota</taxon>
        <taxon>Gammaproteobacteria</taxon>
        <taxon>Thiotrichales</taxon>
        <taxon>Thiotrichaceae</taxon>
        <taxon>Thiomargarita</taxon>
    </lineage>
</organism>
<comment type="caution">
    <text evidence="1">The sequence shown here is derived from an EMBL/GenBank/DDBJ whole genome shotgun (WGS) entry which is preliminary data.</text>
</comment>
<dbReference type="Proteomes" id="UP000076962">
    <property type="component" value="Unassembled WGS sequence"/>
</dbReference>
<evidence type="ECO:0000313" key="2">
    <source>
        <dbReference type="Proteomes" id="UP000076962"/>
    </source>
</evidence>
<proteinExistence type="predicted"/>
<keyword evidence="2" id="KW-1185">Reference proteome</keyword>
<dbReference type="AlphaFoldDB" id="A0A176S0S0"/>
<dbReference type="SUPFAM" id="SSF49464">
    <property type="entry name" value="Carboxypeptidase regulatory domain-like"/>
    <property type="match status" value="1"/>
</dbReference>
<name>A0A176S0S0_9GAMM</name>
<sequence length="113" mass="12204">MNKIEGTVKGAEIATPLSGVKIFREDSQGKILEETTSDEVGRWQIVAFEKGNQLVFSFDGYVTKTFTTGEIQRSPYLNKWVSAAPGSGAFIKASPTKKLCTPASRNKATSSAV</sequence>
<accession>A0A176S0S0</accession>
<dbReference type="EMBL" id="LUTY01001479">
    <property type="protein sequence ID" value="OAD21661.1"/>
    <property type="molecule type" value="Genomic_DNA"/>
</dbReference>
<evidence type="ECO:0000313" key="1">
    <source>
        <dbReference type="EMBL" id="OAD21661.1"/>
    </source>
</evidence>
<gene>
    <name evidence="1" type="ORF">THIOM_002566</name>
</gene>